<accession>A0A3M5D249</accession>
<comment type="caution">
    <text evidence="1">The sequence shown here is derived from an EMBL/GenBank/DDBJ whole genome shotgun (WGS) entry which is preliminary data.</text>
</comment>
<sequence length="70" mass="6979">MPRPAPWLTPRMPLPRSAAPEMLALVAADEGRGAYRDDTNVALLLGVAGGLVEGEVAAVGAAGIDAGAIA</sequence>
<gene>
    <name evidence="1" type="ORF">ALP65_02936</name>
</gene>
<protein>
    <submittedName>
        <fullName evidence="1">Uncharacterized protein</fullName>
    </submittedName>
</protein>
<dbReference type="Proteomes" id="UP000270834">
    <property type="component" value="Unassembled WGS sequence"/>
</dbReference>
<proteinExistence type="predicted"/>
<dbReference type="AlphaFoldDB" id="A0A3M5D249"/>
<dbReference type="EMBL" id="RBSQ01001457">
    <property type="protein sequence ID" value="RMS44006.1"/>
    <property type="molecule type" value="Genomic_DNA"/>
</dbReference>
<organism evidence="1 2">
    <name type="scientific">Pseudomonas aeruginosa</name>
    <dbReference type="NCBI Taxonomy" id="287"/>
    <lineage>
        <taxon>Bacteria</taxon>
        <taxon>Pseudomonadati</taxon>
        <taxon>Pseudomonadota</taxon>
        <taxon>Gammaproteobacteria</taxon>
        <taxon>Pseudomonadales</taxon>
        <taxon>Pseudomonadaceae</taxon>
        <taxon>Pseudomonas</taxon>
    </lineage>
</organism>
<evidence type="ECO:0000313" key="1">
    <source>
        <dbReference type="EMBL" id="RMS44006.1"/>
    </source>
</evidence>
<reference evidence="1 2" key="1">
    <citation type="submission" date="2018-08" db="EMBL/GenBank/DDBJ databases">
        <title>Recombination of ecologically and evolutionarily significant loci maintains genetic cohesion in the Pseudomonas syringae species complex.</title>
        <authorList>
            <person name="Dillon M."/>
            <person name="Thakur S."/>
            <person name="Almeida R.N.D."/>
            <person name="Weir B.S."/>
            <person name="Guttman D.S."/>
        </authorList>
    </citation>
    <scope>NUCLEOTIDE SEQUENCE [LARGE SCALE GENOMIC DNA]</scope>
    <source>
        <strain evidence="1 2">ICMP 7846</strain>
    </source>
</reference>
<name>A0A3M5D249_PSEAI</name>
<evidence type="ECO:0000313" key="2">
    <source>
        <dbReference type="Proteomes" id="UP000270834"/>
    </source>
</evidence>